<evidence type="ECO:0000313" key="1">
    <source>
        <dbReference type="EMBL" id="QBK84619.1"/>
    </source>
</evidence>
<gene>
    <name evidence="1" type="ORF">LCDPAC01_01000</name>
</gene>
<proteinExistence type="predicted"/>
<sequence length="309" mass="35443">MNKAKTRICFAYFFISDDEIGKLVSRTVNDAFRRGVNVKIYSNRGSLGYTNFRYLFDKGIKFSGNRGPVHMKIFAIDNYVISTDRNISNHYYLSRGNRVPFDSSDLIFKSAVIADTVEKYIDNPRISLDVTDHKTGYRLVIGMIRKPMHALLKNNTELRYVTCTFYPTSTQDKLLMKGCHEVLSSCGDFPSNPDILEGYQEIVAMQRGIPGITHFTKVPVHHKFILPRNYSFAWHGSYNIDVSSAVCCEEQMIYTTNKEDIKSLVNIYTDLKSSSIPTKVLSISPCVFMVTELTEIFFNVYRSLVRFVR</sequence>
<reference evidence="1" key="1">
    <citation type="journal article" date="2019" name="MBio">
        <title>Virus Genomes from Deep Sea Sediments Expand the Ocean Megavirome and Support Independent Origins of Viral Gigantism.</title>
        <authorList>
            <person name="Backstrom D."/>
            <person name="Yutin N."/>
            <person name="Jorgensen S.L."/>
            <person name="Dharamshi J."/>
            <person name="Homa F."/>
            <person name="Zaremba-Niedwiedzka K."/>
            <person name="Spang A."/>
            <person name="Wolf Y.I."/>
            <person name="Koonin E.V."/>
            <person name="Ettema T.J."/>
        </authorList>
    </citation>
    <scope>NUCLEOTIDE SEQUENCE</scope>
</reference>
<accession>A0A481YMS5</accession>
<dbReference type="SUPFAM" id="SSF56024">
    <property type="entry name" value="Phospholipase D/nuclease"/>
    <property type="match status" value="2"/>
</dbReference>
<name>A0A481YMS5_9VIRU</name>
<dbReference type="EMBL" id="MK500281">
    <property type="protein sequence ID" value="QBK84619.1"/>
    <property type="molecule type" value="Genomic_DNA"/>
</dbReference>
<protein>
    <submittedName>
        <fullName evidence="1">PLD-like domain protein</fullName>
    </submittedName>
</protein>
<organism evidence="1">
    <name type="scientific">Pithovirus LCDPAC01</name>
    <dbReference type="NCBI Taxonomy" id="2506600"/>
    <lineage>
        <taxon>Viruses</taxon>
        <taxon>Pithoviruses</taxon>
    </lineage>
</organism>
<dbReference type="Gene3D" id="3.30.870.10">
    <property type="entry name" value="Endonuclease Chain A"/>
    <property type="match status" value="1"/>
</dbReference>